<dbReference type="Pfam" id="PF01614">
    <property type="entry name" value="IclR_C"/>
    <property type="match status" value="1"/>
</dbReference>
<protein>
    <submittedName>
        <fullName evidence="7">IclR family transcriptional regulator</fullName>
    </submittedName>
</protein>
<name>A0ABP7VCY9_9ACTN</name>
<feature type="compositionally biased region" description="Low complexity" evidence="4">
    <location>
        <begin position="17"/>
        <end position="30"/>
    </location>
</feature>
<dbReference type="InterPro" id="IPR050707">
    <property type="entry name" value="HTH_MetabolicPath_Reg"/>
</dbReference>
<dbReference type="EMBL" id="BAAAZG010000006">
    <property type="protein sequence ID" value="GAA4064209.1"/>
    <property type="molecule type" value="Genomic_DNA"/>
</dbReference>
<dbReference type="Proteomes" id="UP001500683">
    <property type="component" value="Unassembled WGS sequence"/>
</dbReference>
<dbReference type="PANTHER" id="PTHR30136">
    <property type="entry name" value="HELIX-TURN-HELIX TRANSCRIPTIONAL REGULATOR, ICLR FAMILY"/>
    <property type="match status" value="1"/>
</dbReference>
<evidence type="ECO:0000259" key="6">
    <source>
        <dbReference type="PROSITE" id="PS51078"/>
    </source>
</evidence>
<comment type="caution">
    <text evidence="7">The sequence shown here is derived from an EMBL/GenBank/DDBJ whole genome shotgun (WGS) entry which is preliminary data.</text>
</comment>
<feature type="region of interest" description="Disordered" evidence="4">
    <location>
        <begin position="1"/>
        <end position="30"/>
    </location>
</feature>
<dbReference type="InterPro" id="IPR036388">
    <property type="entry name" value="WH-like_DNA-bd_sf"/>
</dbReference>
<dbReference type="SMART" id="SM00346">
    <property type="entry name" value="HTH_ICLR"/>
    <property type="match status" value="1"/>
</dbReference>
<feature type="domain" description="IclR-ED" evidence="6">
    <location>
        <begin position="99"/>
        <end position="296"/>
    </location>
</feature>
<dbReference type="SUPFAM" id="SSF46785">
    <property type="entry name" value="Winged helix' DNA-binding domain"/>
    <property type="match status" value="1"/>
</dbReference>
<evidence type="ECO:0000313" key="7">
    <source>
        <dbReference type="EMBL" id="GAA4064209.1"/>
    </source>
</evidence>
<evidence type="ECO:0000256" key="2">
    <source>
        <dbReference type="ARBA" id="ARBA00023125"/>
    </source>
</evidence>
<feature type="domain" description="HTH iclR-type" evidence="5">
    <location>
        <begin position="35"/>
        <end position="98"/>
    </location>
</feature>
<proteinExistence type="predicted"/>
<evidence type="ECO:0000259" key="5">
    <source>
        <dbReference type="PROSITE" id="PS51077"/>
    </source>
</evidence>
<gene>
    <name evidence="7" type="ORF">GCM10022214_17520</name>
</gene>
<keyword evidence="8" id="KW-1185">Reference proteome</keyword>
<dbReference type="RefSeq" id="WP_344943434.1">
    <property type="nucleotide sequence ID" value="NZ_BAAAZG010000006.1"/>
</dbReference>
<dbReference type="Gene3D" id="3.30.450.40">
    <property type="match status" value="1"/>
</dbReference>
<dbReference type="PROSITE" id="PS51078">
    <property type="entry name" value="ICLR_ED"/>
    <property type="match status" value="1"/>
</dbReference>
<dbReference type="Gene3D" id="1.10.10.10">
    <property type="entry name" value="Winged helix-like DNA-binding domain superfamily/Winged helix DNA-binding domain"/>
    <property type="match status" value="1"/>
</dbReference>
<keyword evidence="3" id="KW-0804">Transcription</keyword>
<evidence type="ECO:0000313" key="8">
    <source>
        <dbReference type="Proteomes" id="UP001500683"/>
    </source>
</evidence>
<dbReference type="SUPFAM" id="SSF55781">
    <property type="entry name" value="GAF domain-like"/>
    <property type="match status" value="1"/>
</dbReference>
<evidence type="ECO:0000256" key="4">
    <source>
        <dbReference type="SAM" id="MobiDB-lite"/>
    </source>
</evidence>
<organism evidence="7 8">
    <name type="scientific">Actinomadura miaoliensis</name>
    <dbReference type="NCBI Taxonomy" id="430685"/>
    <lineage>
        <taxon>Bacteria</taxon>
        <taxon>Bacillati</taxon>
        <taxon>Actinomycetota</taxon>
        <taxon>Actinomycetes</taxon>
        <taxon>Streptosporangiales</taxon>
        <taxon>Thermomonosporaceae</taxon>
        <taxon>Actinomadura</taxon>
    </lineage>
</organism>
<keyword evidence="1" id="KW-0805">Transcription regulation</keyword>
<keyword evidence="2" id="KW-0238">DNA-binding</keyword>
<dbReference type="PANTHER" id="PTHR30136:SF24">
    <property type="entry name" value="HTH-TYPE TRANSCRIPTIONAL REPRESSOR ALLR"/>
    <property type="match status" value="1"/>
</dbReference>
<dbReference type="Pfam" id="PF09339">
    <property type="entry name" value="HTH_IclR"/>
    <property type="match status" value="1"/>
</dbReference>
<evidence type="ECO:0000256" key="3">
    <source>
        <dbReference type="ARBA" id="ARBA00023163"/>
    </source>
</evidence>
<feature type="compositionally biased region" description="Low complexity" evidence="4">
    <location>
        <begin position="1"/>
        <end position="10"/>
    </location>
</feature>
<dbReference type="InterPro" id="IPR029016">
    <property type="entry name" value="GAF-like_dom_sf"/>
</dbReference>
<dbReference type="InterPro" id="IPR036390">
    <property type="entry name" value="WH_DNA-bd_sf"/>
</dbReference>
<sequence>MSRPSSDGPAFSGGSGDAADGATAKAAQTGGVRGVKSAARTVELLELLASRQNRPARLRELSEALGAPRSSVYALIRTLVEHGWVRSDPSGTLYSIGIRALLAGTTYLDTDPYLRIVQPHITDLSAELDETIHFGRLDRTDIVYLATRESHRYIRPFSRVGRRLPAYSTAMGKALLAERLDATAPGAGVDPHVPRELTPLTPHTLTDHDALLRDLELTRRRGHAVDNEENYAGITCFGLALRYTSPATDAISCSVPIAGLDEDRRREILAAMERTRLAIERMAPVDPSAADLAAGI</sequence>
<dbReference type="InterPro" id="IPR014757">
    <property type="entry name" value="Tscrpt_reg_IclR_C"/>
</dbReference>
<accession>A0ABP7VCY9</accession>
<dbReference type="PROSITE" id="PS51077">
    <property type="entry name" value="HTH_ICLR"/>
    <property type="match status" value="1"/>
</dbReference>
<reference evidence="8" key="1">
    <citation type="journal article" date="2019" name="Int. J. Syst. Evol. Microbiol.">
        <title>The Global Catalogue of Microorganisms (GCM) 10K type strain sequencing project: providing services to taxonomists for standard genome sequencing and annotation.</title>
        <authorList>
            <consortium name="The Broad Institute Genomics Platform"/>
            <consortium name="The Broad Institute Genome Sequencing Center for Infectious Disease"/>
            <person name="Wu L."/>
            <person name="Ma J."/>
        </authorList>
    </citation>
    <scope>NUCLEOTIDE SEQUENCE [LARGE SCALE GENOMIC DNA]</scope>
    <source>
        <strain evidence="8">JCM 16702</strain>
    </source>
</reference>
<dbReference type="InterPro" id="IPR005471">
    <property type="entry name" value="Tscrpt_reg_IclR_N"/>
</dbReference>
<evidence type="ECO:0000256" key="1">
    <source>
        <dbReference type="ARBA" id="ARBA00023015"/>
    </source>
</evidence>